<organism evidence="1 2">
    <name type="scientific">Agrobacterium tumefaciens</name>
    <dbReference type="NCBI Taxonomy" id="358"/>
    <lineage>
        <taxon>Bacteria</taxon>
        <taxon>Pseudomonadati</taxon>
        <taxon>Pseudomonadota</taxon>
        <taxon>Alphaproteobacteria</taxon>
        <taxon>Hyphomicrobiales</taxon>
        <taxon>Rhizobiaceae</taxon>
        <taxon>Rhizobium/Agrobacterium group</taxon>
        <taxon>Agrobacterium</taxon>
        <taxon>Agrobacterium tumefaciens complex</taxon>
    </lineage>
</organism>
<evidence type="ECO:0000313" key="1">
    <source>
        <dbReference type="EMBL" id="QCL97213.1"/>
    </source>
</evidence>
<protein>
    <recommendedName>
        <fullName evidence="3">Lipopolysaccharide biosynthesis protein-like protein</fullName>
    </recommendedName>
</protein>
<dbReference type="EMBL" id="CP039923">
    <property type="protein sequence ID" value="QCL97213.1"/>
    <property type="molecule type" value="Genomic_DNA"/>
</dbReference>
<dbReference type="InterPro" id="IPR007739">
    <property type="entry name" value="RgpF"/>
</dbReference>
<gene>
    <name evidence="1" type="ORF">CFBP7129_24095</name>
</gene>
<dbReference type="Proteomes" id="UP000298649">
    <property type="component" value="Chromosome linear"/>
</dbReference>
<name>A0A4D7Z3M2_AGRTU</name>
<evidence type="ECO:0008006" key="3">
    <source>
        <dbReference type="Google" id="ProtNLM"/>
    </source>
</evidence>
<dbReference type="AlphaFoldDB" id="A0A4D7Z3M2"/>
<dbReference type="Pfam" id="PF05045">
    <property type="entry name" value="RgpF"/>
    <property type="match status" value="1"/>
</dbReference>
<accession>A0A4D7Z3M2</accession>
<sequence length="418" mass="48623">MAYDPWLFRLIKIRITFEKNTRIKAMNRVFWWKMRRELKRLGKQLLNLPGEFLRWLYFRRWYDFQTSRAIRRTSGHISIGDEVGIYLIFPKDGLLATHLTMIEEMRQAKISPVIVSNLPLSEDDRAQLIPIVARIIERPNVGYDFGGYRDGFLELAPELAYLEKVWMLNDSVWLVPQSTSWFNDARALNTDLVAATSNFAMQKVDPHRYREITWKYSTSHKNFHYASYAIGFGKRILRDPEFMRYWRKLQITNDKTRTVRRGEIGLTQWALRHDFSHAATYDVSKLDEELSRCENIEIDRIARELVIPDDAALEGIQEDVLRTDFNTEGGRLNRIALILTTVSRRASAYALPAYSLRRGFHFLKKSPLWLSSGGAAAMAKLIAKIEGPMGDDIRSEAIMLLRAKDKKLEELIAGPFNK</sequence>
<evidence type="ECO:0000313" key="2">
    <source>
        <dbReference type="Proteomes" id="UP000298649"/>
    </source>
</evidence>
<reference evidence="1 2" key="1">
    <citation type="submission" date="2019-04" db="EMBL/GenBank/DDBJ databases">
        <title>Complete genome sequence of Agrobacterium tumefaciens CFBP7129.</title>
        <authorList>
            <person name="Haryono M."/>
            <person name="Lin Y.-C."/>
            <person name="Lai E.-M."/>
            <person name="Kuo C.-H."/>
        </authorList>
    </citation>
    <scope>NUCLEOTIDE SEQUENCE [LARGE SCALE GENOMIC DNA]</scope>
    <source>
        <strain evidence="1 2">CFBP7129</strain>
    </source>
</reference>
<proteinExistence type="predicted"/>